<dbReference type="AlphaFoldDB" id="A0A2S4PXN3"/>
<keyword evidence="8 9" id="KW-0539">Nucleus</keyword>
<keyword evidence="12" id="KW-1185">Reference proteome</keyword>
<dbReference type="GO" id="GO:0005634">
    <property type="term" value="C:nucleus"/>
    <property type="evidence" value="ECO:0007669"/>
    <property type="project" value="UniProtKB-SubCell"/>
</dbReference>
<name>A0A2S4PXN3_9PEZI</name>
<feature type="region of interest" description="Disordered" evidence="10">
    <location>
        <begin position="106"/>
        <end position="189"/>
    </location>
</feature>
<comment type="function">
    <text evidence="9">Component of the NuA4 histone acetyltransferase complex which is involved in transcriptional activation of selected genes principally by acetylation of nucleosomal histone H4 and H2A. The NuA4 complex is also involved in DNA repair.</text>
</comment>
<reference evidence="11 12" key="1">
    <citation type="submission" date="2017-10" db="EMBL/GenBank/DDBJ databases">
        <title>Development of genomic resources for the powdery mildew, Erysiphe pulchra.</title>
        <authorList>
            <person name="Wadl P.A."/>
            <person name="Mack B.M."/>
            <person name="Moore G."/>
            <person name="Beltz S.B."/>
        </authorList>
    </citation>
    <scope>NUCLEOTIDE SEQUENCE [LARGE SCALE GENOMIC DNA]</scope>
    <source>
        <strain evidence="11">Cflorida</strain>
    </source>
</reference>
<organism evidence="11 12">
    <name type="scientific">Erysiphe pulchra</name>
    <dbReference type="NCBI Taxonomy" id="225359"/>
    <lineage>
        <taxon>Eukaryota</taxon>
        <taxon>Fungi</taxon>
        <taxon>Dikarya</taxon>
        <taxon>Ascomycota</taxon>
        <taxon>Pezizomycotina</taxon>
        <taxon>Leotiomycetes</taxon>
        <taxon>Erysiphales</taxon>
        <taxon>Erysiphaceae</taxon>
        <taxon>Erysiphe</taxon>
    </lineage>
</organism>
<dbReference type="GO" id="GO:0006281">
    <property type="term" value="P:DNA repair"/>
    <property type="evidence" value="ECO:0007669"/>
    <property type="project" value="UniProtKB-UniRule"/>
</dbReference>
<dbReference type="Proteomes" id="UP000237438">
    <property type="component" value="Unassembled WGS sequence"/>
</dbReference>
<dbReference type="OrthoDB" id="440324at2759"/>
<evidence type="ECO:0000256" key="1">
    <source>
        <dbReference type="ARBA" id="ARBA00004123"/>
    </source>
</evidence>
<evidence type="ECO:0000313" key="11">
    <source>
        <dbReference type="EMBL" id="POS86810.1"/>
    </source>
</evidence>
<gene>
    <name evidence="11" type="ORF">EPUL_001261</name>
</gene>
<evidence type="ECO:0000256" key="10">
    <source>
        <dbReference type="SAM" id="MobiDB-lite"/>
    </source>
</evidence>
<dbReference type="EMBL" id="PEDP01000246">
    <property type="protein sequence ID" value="POS86810.1"/>
    <property type="molecule type" value="Genomic_DNA"/>
</dbReference>
<evidence type="ECO:0000256" key="7">
    <source>
        <dbReference type="ARBA" id="ARBA00023163"/>
    </source>
</evidence>
<evidence type="ECO:0000256" key="6">
    <source>
        <dbReference type="ARBA" id="ARBA00023054"/>
    </source>
</evidence>
<evidence type="ECO:0000256" key="2">
    <source>
        <dbReference type="ARBA" id="ARBA00010916"/>
    </source>
</evidence>
<keyword evidence="5 9" id="KW-0805">Transcription regulation</keyword>
<keyword evidence="9" id="KW-0227">DNA damage</keyword>
<keyword evidence="4 9" id="KW-0156">Chromatin regulator</keyword>
<protein>
    <recommendedName>
        <fullName evidence="3 9">Chromatin modification-related protein EAF6</fullName>
    </recommendedName>
</protein>
<keyword evidence="9" id="KW-0234">DNA repair</keyword>
<sequence length="189" mass="21113">MPDKSSILKVSTNVTSSNDINGQAYYMKMRKQLGELIQKRREIEVALASQEELIAKKEQDYLEETPVGNIIAGFDNYTKGGLVSGRRRGREEEDRDRRLRVFSRSSISWNSNNEQSDTDQTTPTVGTNGAHMSTNAQINESASNNTTPSITMSNTKLTLTKKHKKAPDDSDGEGRESKKARVNFGVVRK</sequence>
<evidence type="ECO:0000313" key="12">
    <source>
        <dbReference type="Proteomes" id="UP000237438"/>
    </source>
</evidence>
<dbReference type="Pfam" id="PF09340">
    <property type="entry name" value="NuA4"/>
    <property type="match status" value="1"/>
</dbReference>
<evidence type="ECO:0000256" key="9">
    <source>
        <dbReference type="RuleBase" id="RU368022"/>
    </source>
</evidence>
<comment type="subcellular location">
    <subcellularLocation>
        <location evidence="1 9">Nucleus</location>
    </subcellularLocation>
</comment>
<feature type="compositionally biased region" description="Polar residues" evidence="10">
    <location>
        <begin position="106"/>
        <end position="154"/>
    </location>
</feature>
<comment type="subunit">
    <text evidence="9">Component of the NuA4 histone acetyltransferase complex.</text>
</comment>
<dbReference type="GO" id="GO:0006325">
    <property type="term" value="P:chromatin organization"/>
    <property type="evidence" value="ECO:0007669"/>
    <property type="project" value="UniProtKB-KW"/>
</dbReference>
<accession>A0A2S4PXN3</accession>
<comment type="similarity">
    <text evidence="2 9">Belongs to the EAF6 family.</text>
</comment>
<evidence type="ECO:0000256" key="3">
    <source>
        <dbReference type="ARBA" id="ARBA00018504"/>
    </source>
</evidence>
<dbReference type="PANTHER" id="PTHR13476">
    <property type="entry name" value="CHROMATIN MODIFICATION-RELATED PROTEIN MEAF6"/>
    <property type="match status" value="1"/>
</dbReference>
<feature type="compositionally biased region" description="Basic and acidic residues" evidence="10">
    <location>
        <begin position="166"/>
        <end position="179"/>
    </location>
</feature>
<dbReference type="GO" id="GO:0035267">
    <property type="term" value="C:NuA4 histone acetyltransferase complex"/>
    <property type="evidence" value="ECO:0007669"/>
    <property type="project" value="UniProtKB-UniRule"/>
</dbReference>
<evidence type="ECO:0000256" key="8">
    <source>
        <dbReference type="ARBA" id="ARBA00023242"/>
    </source>
</evidence>
<keyword evidence="7 9" id="KW-0804">Transcription</keyword>
<comment type="caution">
    <text evidence="11">The sequence shown here is derived from an EMBL/GenBank/DDBJ whole genome shotgun (WGS) entry which is preliminary data.</text>
</comment>
<keyword evidence="6" id="KW-0175">Coiled coil</keyword>
<evidence type="ECO:0000256" key="5">
    <source>
        <dbReference type="ARBA" id="ARBA00023015"/>
    </source>
</evidence>
<dbReference type="STRING" id="225359.A0A2S4PXN3"/>
<dbReference type="InterPro" id="IPR015418">
    <property type="entry name" value="Eaf6"/>
</dbReference>
<evidence type="ECO:0000256" key="4">
    <source>
        <dbReference type="ARBA" id="ARBA00022853"/>
    </source>
</evidence>
<proteinExistence type="inferred from homology"/>